<dbReference type="OrthoDB" id="7340531at2"/>
<dbReference type="PANTHER" id="PTHR35105:SF2">
    <property type="entry name" value="PROTEIN CDI"/>
    <property type="match status" value="1"/>
</dbReference>
<reference evidence="2" key="1">
    <citation type="submission" date="2018-06" db="EMBL/GenBank/DDBJ databases">
        <authorList>
            <person name="Helene L.C."/>
            <person name="Dall'Agnol R."/>
            <person name="Delamuta J.R."/>
            <person name="Hungria M."/>
        </authorList>
    </citation>
    <scope>NUCLEOTIDE SEQUENCE [LARGE SCALE GENOMIC DNA]</scope>
    <source>
        <strain evidence="2">CNPSo 3140</strain>
    </source>
</reference>
<sequence>MAGKQSIWIGFDPREIDAFAVARNSIRRHMISPVSARGVVLADLRARGLYTRPTSRKDGRLWDEISEAPMATEFACSRFLVPHLANSGWALFMDCDMLVRRDLQRLFGLADPSKAVMVVKHNHQPTVDVKMDGQAQLRYARKNWSSVMLFNCDHPANKALTLELVNSVPGRDLHRFCWLEDDLIGELSPEWNWLVGHSDPGIDPSIVHFTDGTPAMPGYEHCAYADEWRSELIRWAS</sequence>
<gene>
    <name evidence="1" type="ORF">DPM35_12255</name>
</gene>
<protein>
    <recommendedName>
        <fullName evidence="3">Glycosyltransferase</fullName>
    </recommendedName>
</protein>
<dbReference type="EMBL" id="QMBQ01000003">
    <property type="protein sequence ID" value="RAZ77249.1"/>
    <property type="molecule type" value="Genomic_DNA"/>
</dbReference>
<dbReference type="InterPro" id="IPR029044">
    <property type="entry name" value="Nucleotide-diphossugar_trans"/>
</dbReference>
<dbReference type="Gene3D" id="3.90.550.10">
    <property type="entry name" value="Spore Coat Polysaccharide Biosynthesis Protein SpsA, Chain A"/>
    <property type="match status" value="1"/>
</dbReference>
<dbReference type="PANTHER" id="PTHR35105">
    <property type="entry name" value="EXPRESSED PROTEIN"/>
    <property type="match status" value="1"/>
</dbReference>
<dbReference type="AlphaFoldDB" id="A0A330GVG9"/>
<accession>A0A330GVG9</accession>
<evidence type="ECO:0008006" key="3">
    <source>
        <dbReference type="Google" id="ProtNLM"/>
    </source>
</evidence>
<proteinExistence type="predicted"/>
<evidence type="ECO:0000313" key="1">
    <source>
        <dbReference type="EMBL" id="RAZ77249.1"/>
    </source>
</evidence>
<dbReference type="SUPFAM" id="SSF53448">
    <property type="entry name" value="Nucleotide-diphospho-sugar transferases"/>
    <property type="match status" value="1"/>
</dbReference>
<dbReference type="Proteomes" id="UP000251956">
    <property type="component" value="Unassembled WGS sequence"/>
</dbReference>
<comment type="caution">
    <text evidence="1">The sequence shown here is derived from an EMBL/GenBank/DDBJ whole genome shotgun (WGS) entry which is preliminary data.</text>
</comment>
<name>A0A330GVG9_9HYPH</name>
<dbReference type="RefSeq" id="WP_112127516.1">
    <property type="nucleotide sequence ID" value="NZ_QMBQ01000003.1"/>
</dbReference>
<reference evidence="1 2" key="2">
    <citation type="submission" date="2018-07" db="EMBL/GenBank/DDBJ databases">
        <title>Diversity of Mesorhizobium strains in Brazil.</title>
        <authorList>
            <person name="Helene L.C.F."/>
            <person name="Dall'Agnol R."/>
            <person name="Delamuta J.R.M."/>
            <person name="Hungria M."/>
        </authorList>
    </citation>
    <scope>NUCLEOTIDE SEQUENCE [LARGE SCALE GENOMIC DNA]</scope>
    <source>
        <strain evidence="1 2">CNPSo 3140</strain>
    </source>
</reference>
<organism evidence="1 2">
    <name type="scientific">Mesorhizobium atlanticum</name>
    <dbReference type="NCBI Taxonomy" id="2233532"/>
    <lineage>
        <taxon>Bacteria</taxon>
        <taxon>Pseudomonadati</taxon>
        <taxon>Pseudomonadota</taxon>
        <taxon>Alphaproteobacteria</taxon>
        <taxon>Hyphomicrobiales</taxon>
        <taxon>Phyllobacteriaceae</taxon>
        <taxon>Mesorhizobium</taxon>
    </lineage>
</organism>
<evidence type="ECO:0000313" key="2">
    <source>
        <dbReference type="Proteomes" id="UP000251956"/>
    </source>
</evidence>
<keyword evidence="2" id="KW-1185">Reference proteome</keyword>